<evidence type="ECO:0000313" key="1">
    <source>
        <dbReference type="EMBL" id="QJA67573.1"/>
    </source>
</evidence>
<name>A0A6M3JCQ6_9ZZZZ</name>
<evidence type="ECO:0000313" key="2">
    <source>
        <dbReference type="EMBL" id="QJA83374.1"/>
    </source>
</evidence>
<dbReference type="EMBL" id="MT142509">
    <property type="protein sequence ID" value="QJA83374.1"/>
    <property type="molecule type" value="Genomic_DNA"/>
</dbReference>
<sequence length="438" mass="48744">MDVSAIIDSMKGISGSGNVLSQSIKNLVDFIGTLDPGDAIMGADQFPSTAPIGYDLWYLWTHSNFLANYFAHSGTEGDHFNYTNYLAANLKALERLTGLRPLKILKNIPAPIAEGGDDWITHSAGEGYDTWKMQDEWFQNGVYWINTMAFELHPLDISNQYPSDGPKDFDPNISVGYVTFPIGQLGVMEVISLMQETGLSGNRFAAVDSLSTYWPKPALTDVPESDKPALQTPPELFPAMKDGRGNALAGQNYCYGRHLVEDAYRVVADGVELFSAAMGKYPEDVKPKFWMRYWIKQDDTFPVPGEFIGILVRPVAAPPHVWWFQESSPFLYAGHWMETWNLTSGVITEVILEAARTDSGVGNQYKVKIQGCEVIIDATDFLLYSVGDRVAVLKASSTAAAKTTSFRWLDQSVLKKTDEETVKTEYIIFPGTFYKLKT</sequence>
<gene>
    <name evidence="2" type="ORF">MM415A00290_0026</name>
    <name evidence="1" type="ORF">MM415B00199_0028</name>
</gene>
<dbReference type="AlphaFoldDB" id="A0A6M3JCQ6"/>
<accession>A0A6M3JCQ6</accession>
<dbReference type="EMBL" id="MT141573">
    <property type="protein sequence ID" value="QJA67573.1"/>
    <property type="molecule type" value="Genomic_DNA"/>
</dbReference>
<reference evidence="1" key="1">
    <citation type="submission" date="2020-03" db="EMBL/GenBank/DDBJ databases">
        <title>The deep terrestrial virosphere.</title>
        <authorList>
            <person name="Holmfeldt K."/>
            <person name="Nilsson E."/>
            <person name="Simone D."/>
            <person name="Lopez-Fernandez M."/>
            <person name="Wu X."/>
            <person name="de Brujin I."/>
            <person name="Lundin D."/>
            <person name="Andersson A."/>
            <person name="Bertilsson S."/>
            <person name="Dopson M."/>
        </authorList>
    </citation>
    <scope>NUCLEOTIDE SEQUENCE</scope>
    <source>
        <strain evidence="2">MM415A00290</strain>
        <strain evidence="1">MM415B00199</strain>
    </source>
</reference>
<protein>
    <submittedName>
        <fullName evidence="1">Uncharacterized protein</fullName>
    </submittedName>
</protein>
<organism evidence="1">
    <name type="scientific">viral metagenome</name>
    <dbReference type="NCBI Taxonomy" id="1070528"/>
    <lineage>
        <taxon>unclassified sequences</taxon>
        <taxon>metagenomes</taxon>
        <taxon>organismal metagenomes</taxon>
    </lineage>
</organism>
<proteinExistence type="predicted"/>